<keyword evidence="1" id="KW-1133">Transmembrane helix</keyword>
<dbReference type="InterPro" id="IPR039708">
    <property type="entry name" value="MT1774/Rv1733c-like"/>
</dbReference>
<dbReference type="AlphaFoldDB" id="A0A1E7NFH1"/>
<dbReference type="Proteomes" id="UP000037395">
    <property type="component" value="Unassembled WGS sequence"/>
</dbReference>
<proteinExistence type="predicted"/>
<feature type="transmembrane region" description="Helical" evidence="1">
    <location>
        <begin position="21"/>
        <end position="44"/>
    </location>
</feature>
<dbReference type="PANTHER" id="PTHR42305:SF1">
    <property type="entry name" value="MEMBRANE PROTEIN RV1733C-RELATED"/>
    <property type="match status" value="1"/>
</dbReference>
<dbReference type="OrthoDB" id="5190576at2"/>
<organism evidence="2 3">
    <name type="scientific">Kitasatospora aureofaciens</name>
    <name type="common">Streptomyces aureofaciens</name>
    <dbReference type="NCBI Taxonomy" id="1894"/>
    <lineage>
        <taxon>Bacteria</taxon>
        <taxon>Bacillati</taxon>
        <taxon>Actinomycetota</taxon>
        <taxon>Actinomycetes</taxon>
        <taxon>Kitasatosporales</taxon>
        <taxon>Streptomycetaceae</taxon>
        <taxon>Kitasatospora</taxon>
    </lineage>
</organism>
<dbReference type="RefSeq" id="WP_043482100.1">
    <property type="nucleotide sequence ID" value="NZ_JBEZYM010000050.1"/>
</dbReference>
<keyword evidence="1" id="KW-0812">Transmembrane</keyword>
<evidence type="ECO:0000313" key="2">
    <source>
        <dbReference type="EMBL" id="OEV39456.1"/>
    </source>
</evidence>
<evidence type="ECO:0008006" key="4">
    <source>
        <dbReference type="Google" id="ProtNLM"/>
    </source>
</evidence>
<dbReference type="EMBL" id="JPRF03000001">
    <property type="protein sequence ID" value="OEV39456.1"/>
    <property type="molecule type" value="Genomic_DNA"/>
</dbReference>
<reference evidence="2" key="1">
    <citation type="submission" date="2016-08" db="EMBL/GenBank/DDBJ databases">
        <title>Sequencing, Assembly and Comparative Genomics of S. aureofaciens ATCC 10762.</title>
        <authorList>
            <person name="Gradnigo J.S."/>
            <person name="Johnson N."/>
            <person name="Somerville G.A."/>
        </authorList>
    </citation>
    <scope>NUCLEOTIDE SEQUENCE [LARGE SCALE GENOMIC DNA]</scope>
    <source>
        <strain evidence="2">ATCC 10762</strain>
    </source>
</reference>
<gene>
    <name evidence="2" type="ORF">HS99_0001790</name>
</gene>
<keyword evidence="1" id="KW-0472">Membrane</keyword>
<evidence type="ECO:0000256" key="1">
    <source>
        <dbReference type="SAM" id="Phobius"/>
    </source>
</evidence>
<protein>
    <recommendedName>
        <fullName evidence="4">Proline rich protein membrane protein</fullName>
    </recommendedName>
</protein>
<accession>A0A1E7NFH1</accession>
<dbReference type="PANTHER" id="PTHR42305">
    <property type="entry name" value="MEMBRANE PROTEIN RV1733C-RELATED"/>
    <property type="match status" value="1"/>
</dbReference>
<comment type="caution">
    <text evidence="2">The sequence shown here is derived from an EMBL/GenBank/DDBJ whole genome shotgun (WGS) entry which is preliminary data.</text>
</comment>
<sequence length="187" mass="20303">MSTHPSRRNPVRRTSDRIQWWLARVLLAVMVIGLPAAAVSAGLLTYRAQMHTGHVESSARHTVTAHLTAAAPVPSNNDYSRVPATAAWTAADGTTHTATVRMWPGERAGTPVPLWVNHQDTVTSAPLTRGQAAAAAWTTAAMTAGTLSLLCLAAWKGSVCVLDHHRYAQWDAEWSQVEPRWSKRLPS</sequence>
<keyword evidence="3" id="KW-1185">Reference proteome</keyword>
<name>A0A1E7NFH1_KITAU</name>
<evidence type="ECO:0000313" key="3">
    <source>
        <dbReference type="Proteomes" id="UP000037395"/>
    </source>
</evidence>